<dbReference type="SUPFAM" id="SSF51735">
    <property type="entry name" value="NAD(P)-binding Rossmann-fold domains"/>
    <property type="match status" value="1"/>
</dbReference>
<accession>A0A7W6NL64</accession>
<keyword evidence="5" id="KW-1185">Reference proteome</keyword>
<dbReference type="InterPro" id="IPR013454">
    <property type="entry name" value="Bifunc_RhaD/ADH"/>
</dbReference>
<dbReference type="InterPro" id="IPR036409">
    <property type="entry name" value="Aldolase_II/adducin_N_sf"/>
</dbReference>
<feature type="domain" description="Class II aldolase/adducin N-terminal" evidence="3">
    <location>
        <begin position="32"/>
        <end position="234"/>
    </location>
</feature>
<dbReference type="GO" id="GO:0016491">
    <property type="term" value="F:oxidoreductase activity"/>
    <property type="evidence" value="ECO:0007669"/>
    <property type="project" value="UniProtKB-KW"/>
</dbReference>
<gene>
    <name evidence="4" type="ORF">GGR23_003430</name>
</gene>
<evidence type="ECO:0000313" key="5">
    <source>
        <dbReference type="Proteomes" id="UP000528286"/>
    </source>
</evidence>
<evidence type="ECO:0000313" key="4">
    <source>
        <dbReference type="EMBL" id="MBB4066215.1"/>
    </source>
</evidence>
<dbReference type="AlphaFoldDB" id="A0A7W6NL64"/>
<dbReference type="FunFam" id="3.40.50.720:FF:000084">
    <property type="entry name" value="Short-chain dehydrogenase reductase"/>
    <property type="match status" value="1"/>
</dbReference>
<keyword evidence="2" id="KW-0560">Oxidoreductase</keyword>
<dbReference type="InterPro" id="IPR001303">
    <property type="entry name" value="Aldolase_II/adducin_N"/>
</dbReference>
<dbReference type="RefSeq" id="WP_183367507.1">
    <property type="nucleotide sequence ID" value="NZ_JACIEZ010000008.1"/>
</dbReference>
<dbReference type="SUPFAM" id="SSF53639">
    <property type="entry name" value="AraD/HMP-PK domain-like"/>
    <property type="match status" value="1"/>
</dbReference>
<dbReference type="PRINTS" id="PR00081">
    <property type="entry name" value="GDHRDH"/>
</dbReference>
<dbReference type="Pfam" id="PF13561">
    <property type="entry name" value="adh_short_C2"/>
    <property type="match status" value="1"/>
</dbReference>
<dbReference type="PANTHER" id="PTHR43669">
    <property type="entry name" value="5-KETO-D-GLUCONATE 5-REDUCTASE"/>
    <property type="match status" value="1"/>
</dbReference>
<dbReference type="Gene3D" id="3.40.225.10">
    <property type="entry name" value="Class II aldolase/adducin N-terminal domain"/>
    <property type="match status" value="1"/>
</dbReference>
<protein>
    <submittedName>
        <fullName evidence="4">Rhamnulose-1-phosphate aldolase/alcohol dehydrogenase</fullName>
    </submittedName>
</protein>
<comment type="similarity">
    <text evidence="1">Belongs to the short-chain dehydrogenases/reductases (SDR) family.</text>
</comment>
<reference evidence="4 5" key="1">
    <citation type="submission" date="2020-08" db="EMBL/GenBank/DDBJ databases">
        <title>Genomic Encyclopedia of Type Strains, Phase IV (KMG-IV): sequencing the most valuable type-strain genomes for metagenomic binning, comparative biology and taxonomic classification.</title>
        <authorList>
            <person name="Goeker M."/>
        </authorList>
    </citation>
    <scope>NUCLEOTIDE SEQUENCE [LARGE SCALE GENOMIC DNA]</scope>
    <source>
        <strain evidence="4 5">DSM 29853</strain>
    </source>
</reference>
<proteinExistence type="inferred from homology"/>
<dbReference type="PANTHER" id="PTHR43669:SF8">
    <property type="entry name" value="SHORT-CHAIN TYPE DEHYDROGENASE_REDUCTASE-RELATED"/>
    <property type="match status" value="1"/>
</dbReference>
<sequence length="704" mass="77043">MPSQNSSPNERNKPLADLWNANRAQAMSEPERLVYRSNLLGSDKRITNYGGGNTSAKVMEKDPLTGETVEVLWVKGSGGDVGTIRLDGFATLYMNKLQALKRLYRGLAHEDEMVGYLPHCTFNLNPRAASIDTPLHAFVPKKHVDHMHPDAIIAIAASENSKALTQAIFGTDIGWLPWKRPGFELGLWLEKFCLENPTARGVILESHGLFTWADTAEECYRVTIEIISKAMAWFDGQSGSPAFGGEKVKALAAADRRAVAERLMPVIRGMISGAERKLGHFDDSPAVLEFVCSHRLPDLAALGTSCPDHFLRTKIRPLVLDFDPARPDIEGLVAGLPAAVAAYREDYAAYYERCKRHDSPPMRDPNAVVYLIPGVGMITFARDKATARISGEFYVNAINVMRGASSVSRYCGLPEQEAFDIEYWLLEEAKLQRMPKPKALAGKVAFITGGAGGIGKATANRFLQDGACVVIADIDAEALDTAHRELASLHGSDQVRSIRLDVTDEAAVDASFRQSAVEFGGVDILLSNAGISSSAPYDETELSMWNRNMDILAKGYFLVSRAAFRLMKRQKIGGEMVFVASKNGLAASPNAAAYCTAKAAEIHLARCLALEGAEFGIRVNVVNPDAVLRGSKIWTGEWREQRAAAYNMSPDELEEHYRKRSMLKRSVYPEDIAEAAFFLASDMSAKSTGNIINVDAGNAQSFTR</sequence>
<organism evidence="4 5">
    <name type="scientific">Gellertiella hungarica</name>
    <dbReference type="NCBI Taxonomy" id="1572859"/>
    <lineage>
        <taxon>Bacteria</taxon>
        <taxon>Pseudomonadati</taxon>
        <taxon>Pseudomonadota</taxon>
        <taxon>Alphaproteobacteria</taxon>
        <taxon>Hyphomicrobiales</taxon>
        <taxon>Rhizobiaceae</taxon>
        <taxon>Gellertiella</taxon>
    </lineage>
</organism>
<dbReference type="Proteomes" id="UP000528286">
    <property type="component" value="Unassembled WGS sequence"/>
</dbReference>
<dbReference type="InterPro" id="IPR036291">
    <property type="entry name" value="NAD(P)-bd_dom_sf"/>
</dbReference>
<dbReference type="InterPro" id="IPR002347">
    <property type="entry name" value="SDR_fam"/>
</dbReference>
<evidence type="ECO:0000256" key="2">
    <source>
        <dbReference type="ARBA" id="ARBA00023002"/>
    </source>
</evidence>
<dbReference type="EMBL" id="JACIEZ010000008">
    <property type="protein sequence ID" value="MBB4066215.1"/>
    <property type="molecule type" value="Genomic_DNA"/>
</dbReference>
<name>A0A7W6NL64_9HYPH</name>
<evidence type="ECO:0000256" key="1">
    <source>
        <dbReference type="ARBA" id="ARBA00006484"/>
    </source>
</evidence>
<dbReference type="SMART" id="SM01007">
    <property type="entry name" value="Aldolase_II"/>
    <property type="match status" value="1"/>
</dbReference>
<dbReference type="Pfam" id="PF00596">
    <property type="entry name" value="Aldolase_II"/>
    <property type="match status" value="1"/>
</dbReference>
<comment type="caution">
    <text evidence="4">The sequence shown here is derived from an EMBL/GenBank/DDBJ whole genome shotgun (WGS) entry which is preliminary data.</text>
</comment>
<evidence type="ECO:0000259" key="3">
    <source>
        <dbReference type="SMART" id="SM01007"/>
    </source>
</evidence>
<dbReference type="CDD" id="cd08943">
    <property type="entry name" value="R1PA_ADH_SDR_c"/>
    <property type="match status" value="1"/>
</dbReference>
<dbReference type="NCBIfam" id="TIGR02632">
    <property type="entry name" value="RhaD_aldol-ADH"/>
    <property type="match status" value="1"/>
</dbReference>
<dbReference type="NCBIfam" id="NF006189">
    <property type="entry name" value="PRK08324.1-3"/>
    <property type="match status" value="1"/>
</dbReference>
<dbReference type="Gene3D" id="3.40.50.720">
    <property type="entry name" value="NAD(P)-binding Rossmann-like Domain"/>
    <property type="match status" value="1"/>
</dbReference>